<evidence type="ECO:0000313" key="3">
    <source>
        <dbReference type="Proteomes" id="UP000217676"/>
    </source>
</evidence>
<organism evidence="2 3">
    <name type="scientific">Streptomyces laurentii</name>
    <dbReference type="NCBI Taxonomy" id="39478"/>
    <lineage>
        <taxon>Bacteria</taxon>
        <taxon>Bacillati</taxon>
        <taxon>Actinomycetota</taxon>
        <taxon>Actinomycetes</taxon>
        <taxon>Kitasatosporales</taxon>
        <taxon>Streptomycetaceae</taxon>
        <taxon>Streptomyces</taxon>
    </lineage>
</organism>
<dbReference type="SUPFAM" id="SSF47413">
    <property type="entry name" value="lambda repressor-like DNA-binding domains"/>
    <property type="match status" value="1"/>
</dbReference>
<proteinExistence type="predicted"/>
<dbReference type="InterPro" id="IPR001387">
    <property type="entry name" value="Cro/C1-type_HTH"/>
</dbReference>
<dbReference type="KEGG" id="slau:SLA_2169"/>
<dbReference type="Proteomes" id="UP000217676">
    <property type="component" value="Chromosome"/>
</dbReference>
<sequence>MSNVKALTPDASPQAAYGARLRRLREERGWRQDDLATRTGYSNKHISAVETGRSSSTLVFSRALDRAFGVANTEDSFEREWRTLSHGILLEGFPEYVAYEARAVEIRLFDIGVVPGLLQTPGYAQAMANGYVERGHFTQKQADEGVGFLAQRQKGLTRDRPPMLLVVMDESCIRRRVGGPEVMNAQLRSLVEFARKPNSMLQIAPFELGERRPFNLPVNLLTLPDRSMVSYTESHAQGHVDRETSSVIPVLTGYHQLQAECLSQAGSVAMIEQVRKGIS</sequence>
<dbReference type="Pfam" id="PF19054">
    <property type="entry name" value="DUF5753"/>
    <property type="match status" value="1"/>
</dbReference>
<protein>
    <submittedName>
        <fullName evidence="2">XRE family transcriptional regulator</fullName>
    </submittedName>
</protein>
<dbReference type="InterPro" id="IPR043917">
    <property type="entry name" value="DUF5753"/>
</dbReference>
<feature type="domain" description="HTH cro/C1-type" evidence="1">
    <location>
        <begin position="21"/>
        <end position="77"/>
    </location>
</feature>
<name>A0A161JVW7_STRLU</name>
<evidence type="ECO:0000313" key="2">
    <source>
        <dbReference type="EMBL" id="BAU83102.1"/>
    </source>
</evidence>
<gene>
    <name evidence="2" type="ORF">SLA_2169</name>
</gene>
<dbReference type="GO" id="GO:0003677">
    <property type="term" value="F:DNA binding"/>
    <property type="evidence" value="ECO:0007669"/>
    <property type="project" value="InterPro"/>
</dbReference>
<evidence type="ECO:0000259" key="1">
    <source>
        <dbReference type="PROSITE" id="PS50943"/>
    </source>
</evidence>
<dbReference type="SMART" id="SM00530">
    <property type="entry name" value="HTH_XRE"/>
    <property type="match status" value="1"/>
</dbReference>
<accession>A0A161JVW7</accession>
<dbReference type="InterPro" id="IPR010982">
    <property type="entry name" value="Lambda_DNA-bd_dom_sf"/>
</dbReference>
<dbReference type="EMBL" id="AP017424">
    <property type="protein sequence ID" value="BAU83102.1"/>
    <property type="molecule type" value="Genomic_DNA"/>
</dbReference>
<dbReference type="CDD" id="cd00093">
    <property type="entry name" value="HTH_XRE"/>
    <property type="match status" value="1"/>
</dbReference>
<dbReference type="PROSITE" id="PS50943">
    <property type="entry name" value="HTH_CROC1"/>
    <property type="match status" value="1"/>
</dbReference>
<dbReference type="Pfam" id="PF13560">
    <property type="entry name" value="HTH_31"/>
    <property type="match status" value="1"/>
</dbReference>
<keyword evidence="3" id="KW-1185">Reference proteome</keyword>
<dbReference type="Gene3D" id="1.10.260.40">
    <property type="entry name" value="lambda repressor-like DNA-binding domains"/>
    <property type="match status" value="1"/>
</dbReference>
<reference evidence="2 3" key="1">
    <citation type="journal article" date="2016" name="Genome Announc.">
        <title>Complete Genome Sequence of Thiostrepton-Producing Streptomyces laurentii ATCC 31255.</title>
        <authorList>
            <person name="Doi K."/>
            <person name="Fujino Y."/>
            <person name="Nagayoshi Y."/>
            <person name="Ohshima T."/>
            <person name="Ogata S."/>
        </authorList>
    </citation>
    <scope>NUCLEOTIDE SEQUENCE [LARGE SCALE GENOMIC DNA]</scope>
    <source>
        <strain evidence="2 3">ATCC 31255</strain>
    </source>
</reference>
<dbReference type="AlphaFoldDB" id="A0A161JVW7"/>